<comment type="subcellular location">
    <subcellularLocation>
        <location evidence="1">Golgi apparatus membrane</location>
        <topology evidence="1">Single-pass type IV membrane protein</topology>
    </subcellularLocation>
</comment>
<dbReference type="GO" id="GO:0015031">
    <property type="term" value="P:protein transport"/>
    <property type="evidence" value="ECO:0007669"/>
    <property type="project" value="UniProtKB-KW"/>
</dbReference>
<evidence type="ECO:0000256" key="5">
    <source>
        <dbReference type="ARBA" id="ARBA00022927"/>
    </source>
</evidence>
<dbReference type="GO" id="GO:0006888">
    <property type="term" value="P:endoplasmic reticulum to Golgi vesicle-mediated transport"/>
    <property type="evidence" value="ECO:0007669"/>
    <property type="project" value="InterPro"/>
</dbReference>
<feature type="transmembrane region" description="Helical" evidence="9">
    <location>
        <begin position="77"/>
        <end position="95"/>
    </location>
</feature>
<evidence type="ECO:0000256" key="6">
    <source>
        <dbReference type="ARBA" id="ARBA00022989"/>
    </source>
</evidence>
<evidence type="ECO:0000256" key="1">
    <source>
        <dbReference type="ARBA" id="ARBA00004409"/>
    </source>
</evidence>
<name>A0A9W8DGU0_9FUNG</name>
<evidence type="ECO:0000256" key="3">
    <source>
        <dbReference type="ARBA" id="ARBA00022448"/>
    </source>
</evidence>
<protein>
    <submittedName>
        <fullName evidence="10">Protein transport protein gos1</fullName>
    </submittedName>
</protein>
<gene>
    <name evidence="10" type="primary">GOS1_2</name>
    <name evidence="10" type="ORF">IWQ60_011973</name>
</gene>
<keyword evidence="5" id="KW-0653">Protein transport</keyword>
<accession>A0A9W8DGU0</accession>
<reference evidence="10" key="1">
    <citation type="submission" date="2022-07" db="EMBL/GenBank/DDBJ databases">
        <title>Phylogenomic reconstructions and comparative analyses of Kickxellomycotina fungi.</title>
        <authorList>
            <person name="Reynolds N.K."/>
            <person name="Stajich J.E."/>
            <person name="Barry K."/>
            <person name="Grigoriev I.V."/>
            <person name="Crous P."/>
            <person name="Smith M.E."/>
        </authorList>
    </citation>
    <scope>NUCLEOTIDE SEQUENCE</scope>
    <source>
        <strain evidence="10">RSA 861</strain>
    </source>
</reference>
<keyword evidence="8 9" id="KW-0472">Membrane</keyword>
<evidence type="ECO:0000256" key="9">
    <source>
        <dbReference type="SAM" id="Phobius"/>
    </source>
</evidence>
<comment type="caution">
    <text evidence="10">The sequence shown here is derived from an EMBL/GenBank/DDBJ whole genome shotgun (WGS) entry which is preliminary data.</text>
</comment>
<evidence type="ECO:0000256" key="8">
    <source>
        <dbReference type="ARBA" id="ARBA00023136"/>
    </source>
</evidence>
<dbReference type="GO" id="GO:0005797">
    <property type="term" value="C:Golgi medial cisterna"/>
    <property type="evidence" value="ECO:0007669"/>
    <property type="project" value="TreeGrafter"/>
</dbReference>
<dbReference type="EMBL" id="JANBPT010001530">
    <property type="protein sequence ID" value="KAJ1906927.1"/>
    <property type="molecule type" value="Genomic_DNA"/>
</dbReference>
<evidence type="ECO:0000313" key="11">
    <source>
        <dbReference type="Proteomes" id="UP001150569"/>
    </source>
</evidence>
<proteinExistence type="inferred from homology"/>
<dbReference type="GO" id="GO:0048219">
    <property type="term" value="P:inter-Golgi cisterna vesicle-mediated transport"/>
    <property type="evidence" value="ECO:0007669"/>
    <property type="project" value="TreeGrafter"/>
</dbReference>
<evidence type="ECO:0000256" key="4">
    <source>
        <dbReference type="ARBA" id="ARBA00022692"/>
    </source>
</evidence>
<comment type="similarity">
    <text evidence="2">Belongs to the GOSR1 family.</text>
</comment>
<dbReference type="GO" id="GO:0005484">
    <property type="term" value="F:SNAP receptor activity"/>
    <property type="evidence" value="ECO:0007669"/>
    <property type="project" value="TreeGrafter"/>
</dbReference>
<organism evidence="10 11">
    <name type="scientific">Tieghemiomyces parasiticus</name>
    <dbReference type="NCBI Taxonomy" id="78921"/>
    <lineage>
        <taxon>Eukaryota</taxon>
        <taxon>Fungi</taxon>
        <taxon>Fungi incertae sedis</taxon>
        <taxon>Zoopagomycota</taxon>
        <taxon>Kickxellomycotina</taxon>
        <taxon>Dimargaritomycetes</taxon>
        <taxon>Dimargaritales</taxon>
        <taxon>Dimargaritaceae</taxon>
        <taxon>Tieghemiomyces</taxon>
    </lineage>
</organism>
<keyword evidence="6 9" id="KW-1133">Transmembrane helix</keyword>
<dbReference type="OrthoDB" id="422156at2759"/>
<feature type="non-terminal residue" evidence="10">
    <location>
        <position position="96"/>
    </location>
</feature>
<dbReference type="GO" id="GO:0005801">
    <property type="term" value="C:cis-Golgi network"/>
    <property type="evidence" value="ECO:0007669"/>
    <property type="project" value="InterPro"/>
</dbReference>
<evidence type="ECO:0000256" key="2">
    <source>
        <dbReference type="ARBA" id="ARBA00008473"/>
    </source>
</evidence>
<keyword evidence="4 9" id="KW-0812">Transmembrane</keyword>
<dbReference type="InterPro" id="IPR023601">
    <property type="entry name" value="Golgi_SNAP_su1"/>
</dbReference>
<sequence length="96" mass="11127">GPRDDVRSLLQERDRIDQSHSMIDMTLNQAYAVRGDLDEQRSILTRGTNALRGLTQRIPGINLLLNKIGYRRRRDQLILCGLIALLVFFLLWYKMG</sequence>
<dbReference type="PANTHER" id="PTHR21094:SF2">
    <property type="entry name" value="GOLGI SNAP RECEPTOR COMPLEX MEMBER 1"/>
    <property type="match status" value="1"/>
</dbReference>
<dbReference type="Pfam" id="PF12352">
    <property type="entry name" value="V-SNARE_C"/>
    <property type="match status" value="1"/>
</dbReference>
<keyword evidence="3" id="KW-0813">Transport</keyword>
<evidence type="ECO:0000313" key="10">
    <source>
        <dbReference type="EMBL" id="KAJ1906927.1"/>
    </source>
</evidence>
<dbReference type="AlphaFoldDB" id="A0A9W8DGU0"/>
<keyword evidence="7" id="KW-0333">Golgi apparatus</keyword>
<evidence type="ECO:0000256" key="7">
    <source>
        <dbReference type="ARBA" id="ARBA00023034"/>
    </source>
</evidence>
<dbReference type="GO" id="GO:0006906">
    <property type="term" value="P:vesicle fusion"/>
    <property type="evidence" value="ECO:0007669"/>
    <property type="project" value="TreeGrafter"/>
</dbReference>
<dbReference type="Proteomes" id="UP001150569">
    <property type="component" value="Unassembled WGS sequence"/>
</dbReference>
<keyword evidence="11" id="KW-1185">Reference proteome</keyword>
<dbReference type="PANTHER" id="PTHR21094">
    <property type="entry name" value="GOS-28 SNARE- RELATED"/>
    <property type="match status" value="1"/>
</dbReference>
<dbReference type="GO" id="GO:0031201">
    <property type="term" value="C:SNARE complex"/>
    <property type="evidence" value="ECO:0007669"/>
    <property type="project" value="TreeGrafter"/>
</dbReference>
<dbReference type="GO" id="GO:0000139">
    <property type="term" value="C:Golgi membrane"/>
    <property type="evidence" value="ECO:0007669"/>
    <property type="project" value="UniProtKB-SubCell"/>
</dbReference>